<comment type="caution">
    <text evidence="1">The sequence shown here is derived from an EMBL/GenBank/DDBJ whole genome shotgun (WGS) entry which is preliminary data.</text>
</comment>
<dbReference type="Proteomes" id="UP000288805">
    <property type="component" value="Unassembled WGS sequence"/>
</dbReference>
<gene>
    <name evidence="1" type="ORF">CK203_108915</name>
</gene>
<evidence type="ECO:0000313" key="1">
    <source>
        <dbReference type="EMBL" id="RVW34691.1"/>
    </source>
</evidence>
<name>A0A438DGX7_VITVI</name>
<organism evidence="1 2">
    <name type="scientific">Vitis vinifera</name>
    <name type="common">Grape</name>
    <dbReference type="NCBI Taxonomy" id="29760"/>
    <lineage>
        <taxon>Eukaryota</taxon>
        <taxon>Viridiplantae</taxon>
        <taxon>Streptophyta</taxon>
        <taxon>Embryophyta</taxon>
        <taxon>Tracheophyta</taxon>
        <taxon>Spermatophyta</taxon>
        <taxon>Magnoliopsida</taxon>
        <taxon>eudicotyledons</taxon>
        <taxon>Gunneridae</taxon>
        <taxon>Pentapetalae</taxon>
        <taxon>rosids</taxon>
        <taxon>Vitales</taxon>
        <taxon>Vitaceae</taxon>
        <taxon>Viteae</taxon>
        <taxon>Vitis</taxon>
    </lineage>
</organism>
<evidence type="ECO:0000313" key="2">
    <source>
        <dbReference type="Proteomes" id="UP000288805"/>
    </source>
</evidence>
<accession>A0A438DGX7</accession>
<dbReference type="AlphaFoldDB" id="A0A438DGX7"/>
<sequence>MWRIAGHVVGVPFIDFGTLISALYDVDDGISRGLWSDSSPVDAKGKKPVEGQRSNDLIDQGLFHLGKPNVTTNPLPAHTSHAVFSPAGGIHFMDFTKLDDHIHMLSWDDSELKPIEMDESHEVDGVISNPQAFAPFKLVPDTPPVQLTMVGC</sequence>
<protein>
    <submittedName>
        <fullName evidence="1">Uncharacterized protein</fullName>
    </submittedName>
</protein>
<proteinExistence type="predicted"/>
<dbReference type="EMBL" id="QGNW01001630">
    <property type="protein sequence ID" value="RVW34691.1"/>
    <property type="molecule type" value="Genomic_DNA"/>
</dbReference>
<reference evidence="1 2" key="1">
    <citation type="journal article" date="2018" name="PLoS Genet.">
        <title>Population sequencing reveals clonal diversity and ancestral inbreeding in the grapevine cultivar Chardonnay.</title>
        <authorList>
            <person name="Roach M.J."/>
            <person name="Johnson D.L."/>
            <person name="Bohlmann J."/>
            <person name="van Vuuren H.J."/>
            <person name="Jones S.J."/>
            <person name="Pretorius I.S."/>
            <person name="Schmidt S.A."/>
            <person name="Borneman A.R."/>
        </authorList>
    </citation>
    <scope>NUCLEOTIDE SEQUENCE [LARGE SCALE GENOMIC DNA]</scope>
    <source>
        <strain evidence="2">cv. Chardonnay</strain>
        <tissue evidence="1">Leaf</tissue>
    </source>
</reference>